<evidence type="ECO:0000256" key="2">
    <source>
        <dbReference type="ARBA" id="ARBA00022448"/>
    </source>
</evidence>
<evidence type="ECO:0000313" key="8">
    <source>
        <dbReference type="EMBL" id="OBU66019.1"/>
    </source>
</evidence>
<comment type="caution">
    <text evidence="8">The sequence shown here is derived from an EMBL/GenBank/DDBJ whole genome shotgun (WGS) entry which is preliminary data.</text>
</comment>
<accession>A0A1A6WEJ4</accession>
<evidence type="ECO:0000313" key="9">
    <source>
        <dbReference type="Proteomes" id="UP000092256"/>
    </source>
</evidence>
<name>A0A1A6WEJ4_STEMA</name>
<dbReference type="Proteomes" id="UP000092256">
    <property type="component" value="Unassembled WGS sequence"/>
</dbReference>
<evidence type="ECO:0000256" key="4">
    <source>
        <dbReference type="ARBA" id="ARBA00022989"/>
    </source>
</evidence>
<feature type="transmembrane region" description="Helical" evidence="7">
    <location>
        <begin position="148"/>
        <end position="172"/>
    </location>
</feature>
<keyword evidence="6 7" id="KW-0472">Membrane</keyword>
<proteinExistence type="predicted"/>
<dbReference type="InterPro" id="IPR044669">
    <property type="entry name" value="YneE/VCCN1/2-like"/>
</dbReference>
<dbReference type="GO" id="GO:0016020">
    <property type="term" value="C:membrane"/>
    <property type="evidence" value="ECO:0007669"/>
    <property type="project" value="UniProtKB-SubCell"/>
</dbReference>
<evidence type="ECO:0000256" key="5">
    <source>
        <dbReference type="ARBA" id="ARBA00023065"/>
    </source>
</evidence>
<sequence length="188" mass="21050">MAARYQLHFDEAWEQRRHDRNRSLEYGLSYQPPEKPTLFRHALARYVDAGELARILAADSPGNEVLALQGEALKSLLLADQLHPAAFLQLHRLLHELQRLQAQAERMRVGPDTRAQVLAEGVLLCLFALLLPFGLLDAMGPLVLFDDHVVGMLACWIIVPLSALLVAAFSGLSWVAQFSGRLFDEVME</sequence>
<dbReference type="Pfam" id="PF25539">
    <property type="entry name" value="Bestrophin_2"/>
    <property type="match status" value="1"/>
</dbReference>
<evidence type="ECO:0000256" key="3">
    <source>
        <dbReference type="ARBA" id="ARBA00022692"/>
    </source>
</evidence>
<dbReference type="GO" id="GO:0006811">
    <property type="term" value="P:monoatomic ion transport"/>
    <property type="evidence" value="ECO:0007669"/>
    <property type="project" value="UniProtKB-KW"/>
</dbReference>
<keyword evidence="4 7" id="KW-1133">Transmembrane helix</keyword>
<dbReference type="EMBL" id="LYVJ01000009">
    <property type="protein sequence ID" value="OBU66019.1"/>
    <property type="molecule type" value="Genomic_DNA"/>
</dbReference>
<protein>
    <recommendedName>
        <fullName evidence="10">Transmembrane protein</fullName>
    </recommendedName>
</protein>
<organism evidence="8 9">
    <name type="scientific">Stenotrophomonas maltophilia</name>
    <name type="common">Pseudomonas maltophilia</name>
    <name type="synonym">Xanthomonas maltophilia</name>
    <dbReference type="NCBI Taxonomy" id="40324"/>
    <lineage>
        <taxon>Bacteria</taxon>
        <taxon>Pseudomonadati</taxon>
        <taxon>Pseudomonadota</taxon>
        <taxon>Gammaproteobacteria</taxon>
        <taxon>Lysobacterales</taxon>
        <taxon>Lysobacteraceae</taxon>
        <taxon>Stenotrophomonas</taxon>
        <taxon>Stenotrophomonas maltophilia group</taxon>
    </lineage>
</organism>
<evidence type="ECO:0000256" key="7">
    <source>
        <dbReference type="SAM" id="Phobius"/>
    </source>
</evidence>
<gene>
    <name evidence="8" type="ORF">A9K58_12825</name>
</gene>
<evidence type="ECO:0008006" key="10">
    <source>
        <dbReference type="Google" id="ProtNLM"/>
    </source>
</evidence>
<evidence type="ECO:0000256" key="6">
    <source>
        <dbReference type="ARBA" id="ARBA00023136"/>
    </source>
</evidence>
<keyword evidence="5" id="KW-0406">Ion transport</keyword>
<comment type="subcellular location">
    <subcellularLocation>
        <location evidence="1">Membrane</location>
        <topology evidence="1">Multi-pass membrane protein</topology>
    </subcellularLocation>
</comment>
<reference evidence="8 9" key="1">
    <citation type="submission" date="2016-05" db="EMBL/GenBank/DDBJ databases">
        <title>Draft Genome Sequences of Stenotrophomonas maltophilia Strains Sm32COP, Sm41DVV, Sm46PAILV, SmF3, SmF22, SmSOFb1 and SmCVFa1, Isolated from Different Manures, in France.</title>
        <authorList>
            <person name="Nazaret S."/>
            <person name="Bodilis J."/>
        </authorList>
    </citation>
    <scope>NUCLEOTIDE SEQUENCE [LARGE SCALE GENOMIC DNA]</scope>
    <source>
        <strain evidence="8 9">Sm46PAILV</strain>
    </source>
</reference>
<keyword evidence="2" id="KW-0813">Transport</keyword>
<keyword evidence="3 7" id="KW-0812">Transmembrane</keyword>
<dbReference type="AlphaFoldDB" id="A0A1A6WEJ4"/>
<evidence type="ECO:0000256" key="1">
    <source>
        <dbReference type="ARBA" id="ARBA00004141"/>
    </source>
</evidence>
<feature type="transmembrane region" description="Helical" evidence="7">
    <location>
        <begin position="117"/>
        <end position="136"/>
    </location>
</feature>